<dbReference type="AlphaFoldDB" id="A0A6A4NW51"/>
<dbReference type="InterPro" id="IPR010264">
    <property type="entry name" value="Self-incomp_S1"/>
</dbReference>
<dbReference type="OrthoDB" id="1430548at2759"/>
<protein>
    <recommendedName>
        <fullName evidence="6">S-protein homolog</fullName>
    </recommendedName>
</protein>
<comment type="subcellular location">
    <subcellularLocation>
        <location evidence="1 6">Secreted</location>
    </subcellularLocation>
</comment>
<evidence type="ECO:0000313" key="7">
    <source>
        <dbReference type="EMBL" id="KAE9593562.1"/>
    </source>
</evidence>
<dbReference type="Pfam" id="PF05938">
    <property type="entry name" value="Self-incomp_S1"/>
    <property type="match status" value="1"/>
</dbReference>
<dbReference type="PANTHER" id="PTHR31232">
    <property type="match status" value="1"/>
</dbReference>
<feature type="signal peptide" evidence="6">
    <location>
        <begin position="1"/>
        <end position="27"/>
    </location>
</feature>
<evidence type="ECO:0000256" key="1">
    <source>
        <dbReference type="ARBA" id="ARBA00004613"/>
    </source>
</evidence>
<name>A0A6A4NW51_LUPAL</name>
<evidence type="ECO:0000256" key="5">
    <source>
        <dbReference type="ARBA" id="ARBA00022729"/>
    </source>
</evidence>
<evidence type="ECO:0000256" key="4">
    <source>
        <dbReference type="ARBA" id="ARBA00022525"/>
    </source>
</evidence>
<proteinExistence type="inferred from homology"/>
<evidence type="ECO:0000256" key="3">
    <source>
        <dbReference type="ARBA" id="ARBA00022471"/>
    </source>
</evidence>
<dbReference type="Proteomes" id="UP000447434">
    <property type="component" value="Chromosome 18"/>
</dbReference>
<gene>
    <name evidence="7" type="ORF">Lalb_Chr18g0044391</name>
</gene>
<comment type="caution">
    <text evidence="7">The sequence shown here is derived from an EMBL/GenBank/DDBJ whole genome shotgun (WGS) entry which is preliminary data.</text>
</comment>
<feature type="chain" id="PRO_5025709643" description="S-protein homolog" evidence="6">
    <location>
        <begin position="28"/>
        <end position="141"/>
    </location>
</feature>
<dbReference type="EMBL" id="WOCE01000018">
    <property type="protein sequence ID" value="KAE9593562.1"/>
    <property type="molecule type" value="Genomic_DNA"/>
</dbReference>
<keyword evidence="8" id="KW-1185">Reference proteome</keyword>
<dbReference type="GO" id="GO:0005576">
    <property type="term" value="C:extracellular region"/>
    <property type="evidence" value="ECO:0007669"/>
    <property type="project" value="UniProtKB-SubCell"/>
</dbReference>
<evidence type="ECO:0000313" key="8">
    <source>
        <dbReference type="Proteomes" id="UP000447434"/>
    </source>
</evidence>
<sequence>MIMVTSNIYIFLFLLLLHVSLIVVTKGEPIFSYTHVYIRNDLGNNILLTIHCKSKNDDLDVHYLKYQDEYKFQFKPNFLGNTLFFCGLTWDGILHWFNIYVESRDCKDFNCTRNCRWSIQKNYACMFNKKSHAYDHCFDYR</sequence>
<accession>A0A6A4NW51</accession>
<dbReference type="PANTHER" id="PTHR31232:SF149">
    <property type="entry name" value="S-PROTEIN HOMOLOG"/>
    <property type="match status" value="1"/>
</dbReference>
<comment type="similarity">
    <text evidence="2 6">Belongs to the plant self-incompatibility (S1) protein family.</text>
</comment>
<keyword evidence="3 6" id="KW-0713">Self-incompatibility</keyword>
<keyword evidence="4 6" id="KW-0964">Secreted</keyword>
<organism evidence="7 8">
    <name type="scientific">Lupinus albus</name>
    <name type="common">White lupine</name>
    <name type="synonym">Lupinus termis</name>
    <dbReference type="NCBI Taxonomy" id="3870"/>
    <lineage>
        <taxon>Eukaryota</taxon>
        <taxon>Viridiplantae</taxon>
        <taxon>Streptophyta</taxon>
        <taxon>Embryophyta</taxon>
        <taxon>Tracheophyta</taxon>
        <taxon>Spermatophyta</taxon>
        <taxon>Magnoliopsida</taxon>
        <taxon>eudicotyledons</taxon>
        <taxon>Gunneridae</taxon>
        <taxon>Pentapetalae</taxon>
        <taxon>rosids</taxon>
        <taxon>fabids</taxon>
        <taxon>Fabales</taxon>
        <taxon>Fabaceae</taxon>
        <taxon>Papilionoideae</taxon>
        <taxon>50 kb inversion clade</taxon>
        <taxon>genistoids sensu lato</taxon>
        <taxon>core genistoids</taxon>
        <taxon>Genisteae</taxon>
        <taxon>Lupinus</taxon>
    </lineage>
</organism>
<reference evidence="8" key="1">
    <citation type="journal article" date="2020" name="Nat. Commun.">
        <title>Genome sequence of the cluster root forming white lupin.</title>
        <authorList>
            <person name="Hufnagel B."/>
            <person name="Marques A."/>
            <person name="Soriano A."/>
            <person name="Marques L."/>
            <person name="Divol F."/>
            <person name="Doumas P."/>
            <person name="Sallet E."/>
            <person name="Mancinotti D."/>
            <person name="Carrere S."/>
            <person name="Marande W."/>
            <person name="Arribat S."/>
            <person name="Keller J."/>
            <person name="Huneau C."/>
            <person name="Blein T."/>
            <person name="Aime D."/>
            <person name="Laguerre M."/>
            <person name="Taylor J."/>
            <person name="Schubert V."/>
            <person name="Nelson M."/>
            <person name="Geu-Flores F."/>
            <person name="Crespi M."/>
            <person name="Gallardo-Guerrero K."/>
            <person name="Delaux P.-M."/>
            <person name="Salse J."/>
            <person name="Berges H."/>
            <person name="Guyot R."/>
            <person name="Gouzy J."/>
            <person name="Peret B."/>
        </authorList>
    </citation>
    <scope>NUCLEOTIDE SEQUENCE [LARGE SCALE GENOMIC DNA]</scope>
    <source>
        <strain evidence="8">cv. Amiga</strain>
    </source>
</reference>
<evidence type="ECO:0000256" key="6">
    <source>
        <dbReference type="RuleBase" id="RU367044"/>
    </source>
</evidence>
<keyword evidence="5 6" id="KW-0732">Signal</keyword>
<dbReference type="GO" id="GO:0060320">
    <property type="term" value="P:rejection of self pollen"/>
    <property type="evidence" value="ECO:0007669"/>
    <property type="project" value="UniProtKB-KW"/>
</dbReference>
<evidence type="ECO:0000256" key="2">
    <source>
        <dbReference type="ARBA" id="ARBA00005581"/>
    </source>
</evidence>